<keyword evidence="2" id="KW-1185">Reference proteome</keyword>
<proteinExistence type="predicted"/>
<name>A0A1H7W8F2_AQUAM</name>
<dbReference type="EMBL" id="FOAB01000010">
    <property type="protein sequence ID" value="SEM17369.1"/>
    <property type="molecule type" value="Genomic_DNA"/>
</dbReference>
<evidence type="ECO:0000313" key="2">
    <source>
        <dbReference type="Proteomes" id="UP000198521"/>
    </source>
</evidence>
<reference evidence="1 2" key="1">
    <citation type="submission" date="2016-10" db="EMBL/GenBank/DDBJ databases">
        <authorList>
            <person name="de Groot N.N."/>
        </authorList>
    </citation>
    <scope>NUCLEOTIDE SEQUENCE [LARGE SCALE GENOMIC DNA]</scope>
    <source>
        <strain evidence="1 2">DSM 25232</strain>
    </source>
</reference>
<dbReference type="STRING" id="1038014.SAMN04487910_4318"/>
<organism evidence="1 2">
    <name type="scientific">Aquimarina amphilecti</name>
    <dbReference type="NCBI Taxonomy" id="1038014"/>
    <lineage>
        <taxon>Bacteria</taxon>
        <taxon>Pseudomonadati</taxon>
        <taxon>Bacteroidota</taxon>
        <taxon>Flavobacteriia</taxon>
        <taxon>Flavobacteriales</taxon>
        <taxon>Flavobacteriaceae</taxon>
        <taxon>Aquimarina</taxon>
    </lineage>
</organism>
<protein>
    <submittedName>
        <fullName evidence="1">Uncharacterized protein</fullName>
    </submittedName>
</protein>
<evidence type="ECO:0000313" key="1">
    <source>
        <dbReference type="EMBL" id="SEM17369.1"/>
    </source>
</evidence>
<dbReference type="RefSeq" id="WP_091412237.1">
    <property type="nucleotide sequence ID" value="NZ_FOAB01000010.1"/>
</dbReference>
<dbReference type="AlphaFoldDB" id="A0A1H7W8F2"/>
<gene>
    <name evidence="1" type="ORF">SAMN04487910_4318</name>
</gene>
<accession>A0A1H7W8F2</accession>
<dbReference type="Proteomes" id="UP000198521">
    <property type="component" value="Unassembled WGS sequence"/>
</dbReference>
<sequence length="255" mass="30117">MSFISTQNRWDTFLLKIKDRFHEVLSKTEKALPLLFEATDFETITFQNAWQGIYSQASDLISKIDDTWFDKVEQTFLDSDLEYGSTKFINERNKGFQLQHDLNQELKSYEVRIFEKAAKKLLSSVKETLSEDFSCTQCQAKLPVKNNFFRSYYSTCDYCQTVNTFEPGTKARNIEHFAVDALGQAAALKHHLTYEDLKFQNYLSDRDIISKDELITQYRKYTETFLKKRIEIIPDYQDRYEKDLSAKMSFLIDYI</sequence>
<dbReference type="OrthoDB" id="5502466at2"/>